<gene>
    <name evidence="3" type="ORF">DM02DRAFT_619097</name>
</gene>
<dbReference type="OrthoDB" id="4395072at2759"/>
<feature type="region of interest" description="Disordered" evidence="1">
    <location>
        <begin position="907"/>
        <end position="926"/>
    </location>
</feature>
<evidence type="ECO:0000256" key="2">
    <source>
        <dbReference type="SAM" id="Phobius"/>
    </source>
</evidence>
<feature type="compositionally biased region" description="Basic and acidic residues" evidence="1">
    <location>
        <begin position="96"/>
        <end position="106"/>
    </location>
</feature>
<dbReference type="AlphaFoldDB" id="A0A2V1D848"/>
<evidence type="ECO:0000256" key="1">
    <source>
        <dbReference type="SAM" id="MobiDB-lite"/>
    </source>
</evidence>
<dbReference type="Proteomes" id="UP000244855">
    <property type="component" value="Unassembled WGS sequence"/>
</dbReference>
<accession>A0A2V1D848</accession>
<feature type="compositionally biased region" description="Polar residues" evidence="1">
    <location>
        <begin position="917"/>
        <end position="926"/>
    </location>
</feature>
<feature type="transmembrane region" description="Helical" evidence="2">
    <location>
        <begin position="463"/>
        <end position="486"/>
    </location>
</feature>
<evidence type="ECO:0000313" key="4">
    <source>
        <dbReference type="Proteomes" id="UP000244855"/>
    </source>
</evidence>
<feature type="compositionally biased region" description="Polar residues" evidence="1">
    <location>
        <begin position="180"/>
        <end position="219"/>
    </location>
</feature>
<keyword evidence="2" id="KW-1133">Transmembrane helix</keyword>
<reference evidence="3 4" key="1">
    <citation type="journal article" date="2018" name="Sci. Rep.">
        <title>Comparative genomics provides insights into the lifestyle and reveals functional heterogeneity of dark septate endophytic fungi.</title>
        <authorList>
            <person name="Knapp D.G."/>
            <person name="Nemeth J.B."/>
            <person name="Barry K."/>
            <person name="Hainaut M."/>
            <person name="Henrissat B."/>
            <person name="Johnson J."/>
            <person name="Kuo A."/>
            <person name="Lim J.H.P."/>
            <person name="Lipzen A."/>
            <person name="Nolan M."/>
            <person name="Ohm R.A."/>
            <person name="Tamas L."/>
            <person name="Grigoriev I.V."/>
            <person name="Spatafora J.W."/>
            <person name="Nagy L.G."/>
            <person name="Kovacs G.M."/>
        </authorList>
    </citation>
    <scope>NUCLEOTIDE SEQUENCE [LARGE SCALE GENOMIC DNA]</scope>
    <source>
        <strain evidence="3 4">DSE2036</strain>
    </source>
</reference>
<dbReference type="STRING" id="97972.A0A2V1D848"/>
<protein>
    <submittedName>
        <fullName evidence="3">Uncharacterized protein</fullName>
    </submittedName>
</protein>
<keyword evidence="2" id="KW-0472">Membrane</keyword>
<sequence length="926" mass="100793">MEAILPPAPAPSHAEALLSAELKVPQHDPGIVSSPQPRENYSPDDLKPSLDTISKVASLSAQQVTPADSAYSSLHNDDAQKAAAQVDLSTLTGILQREEHHEENPQRLDGPSSSEPLKQGESKKPTPQVRFEDDEIRVVTSEESNTGTSPKNIQENDGSARQTPEADQKSRNTPVPAEQHPTSQSVLPSETHAGPSSYNNTWDRQTGNTAAVPAPNSQIKDPPSKLLFWKRFRIPRSKNAAGKQPVVTTQAPQDPVLAVPNQHPSPPTTQSIHPSSLGSSNFISGTSHLNVERLDSTSVNASANTESNGANIFSETKDVPITSPDIYLEDGIYVGKLRELPPSTTADIAWTTTVRSRLITDLRPVLASLPRTLPRYQTTIELELCMAGRKKFGKTTVRLKPMIWVRCGGKSCKNAVRVALEDLSYLHAFPYHVSLDAPRVAASKHTPASLSRRAASTALSPGAIAGIVVGSVAGLLFMMVTAFYVWKRYRMKKYLDERPPEPSGNAFLMTEAPSPVYPGNYNTNHQTLAPFMQAQPMYPYYPPRRRQVSYSQPPQLYPSPITGWSPQPTLLSSPQPTIMESPQSTLINQSPPPKAPPSAMEISPYQDLIRPPSIAELYAPVAEESHSSVTVSPSPSSRGTRDFVGVAGLRTFPLGFRLTGVSTPQNSIAACGGPVRFTIRRGSFSYDVICTIGGVIRVQNDLYGLTTAHGMWENERDDSAHRRLSLSDPGYPFGEMLPVSVSSSNLGFNAISLEKLAYPVLYHLDKSRQESRAKEIEGADFALLRLRTTTEMNNSFKSSDSKTTILRATSVSPEPGPVSIVCSETDVRSGDLLRGSAIFMDWDGVWETKKIYCDPPLEVGTSGAWVVRDDTLLGIVRATYDKLPYIHMLPIDKVFGDIRSVVAGDGDPSEVDISLPGPSSQRATVM</sequence>
<dbReference type="EMBL" id="KZ805572">
    <property type="protein sequence ID" value="PVH93713.1"/>
    <property type="molecule type" value="Genomic_DNA"/>
</dbReference>
<feature type="region of interest" description="Disordered" evidence="1">
    <location>
        <begin position="90"/>
        <end position="224"/>
    </location>
</feature>
<organism evidence="3 4">
    <name type="scientific">Periconia macrospinosa</name>
    <dbReference type="NCBI Taxonomy" id="97972"/>
    <lineage>
        <taxon>Eukaryota</taxon>
        <taxon>Fungi</taxon>
        <taxon>Dikarya</taxon>
        <taxon>Ascomycota</taxon>
        <taxon>Pezizomycotina</taxon>
        <taxon>Dothideomycetes</taxon>
        <taxon>Pleosporomycetidae</taxon>
        <taxon>Pleosporales</taxon>
        <taxon>Massarineae</taxon>
        <taxon>Periconiaceae</taxon>
        <taxon>Periconia</taxon>
    </lineage>
</organism>
<name>A0A2V1D848_9PLEO</name>
<proteinExistence type="predicted"/>
<evidence type="ECO:0000313" key="3">
    <source>
        <dbReference type="EMBL" id="PVH93713.1"/>
    </source>
</evidence>
<keyword evidence="4" id="KW-1185">Reference proteome</keyword>
<feature type="compositionally biased region" description="Polar residues" evidence="1">
    <location>
        <begin position="141"/>
        <end position="162"/>
    </location>
</feature>
<feature type="region of interest" description="Disordered" evidence="1">
    <location>
        <begin position="25"/>
        <end position="49"/>
    </location>
</feature>
<keyword evidence="2" id="KW-0812">Transmembrane</keyword>